<dbReference type="AlphaFoldDB" id="A0A812HF23"/>
<reference evidence="2" key="1">
    <citation type="submission" date="2021-02" db="EMBL/GenBank/DDBJ databases">
        <authorList>
            <person name="Dougan E. K."/>
            <person name="Rhodes N."/>
            <person name="Thang M."/>
            <person name="Chan C."/>
        </authorList>
    </citation>
    <scope>NUCLEOTIDE SEQUENCE</scope>
</reference>
<feature type="compositionally biased region" description="Basic and acidic residues" evidence="1">
    <location>
        <begin position="110"/>
        <end position="119"/>
    </location>
</feature>
<evidence type="ECO:0000313" key="2">
    <source>
        <dbReference type="EMBL" id="CAE6949060.1"/>
    </source>
</evidence>
<comment type="caution">
    <text evidence="2">The sequence shown here is derived from an EMBL/GenBank/DDBJ whole genome shotgun (WGS) entry which is preliminary data.</text>
</comment>
<accession>A0A812HF23</accession>
<evidence type="ECO:0000313" key="3">
    <source>
        <dbReference type="Proteomes" id="UP000604046"/>
    </source>
</evidence>
<feature type="compositionally biased region" description="Basic and acidic residues" evidence="1">
    <location>
        <begin position="74"/>
        <end position="90"/>
    </location>
</feature>
<dbReference type="Proteomes" id="UP000604046">
    <property type="component" value="Unassembled WGS sequence"/>
</dbReference>
<name>A0A812HF23_9DINO</name>
<proteinExistence type="predicted"/>
<protein>
    <submittedName>
        <fullName evidence="2">SCN11A protein</fullName>
    </submittedName>
</protein>
<feature type="compositionally biased region" description="Basic and acidic residues" evidence="1">
    <location>
        <begin position="30"/>
        <end position="64"/>
    </location>
</feature>
<organism evidence="2 3">
    <name type="scientific">Symbiodinium natans</name>
    <dbReference type="NCBI Taxonomy" id="878477"/>
    <lineage>
        <taxon>Eukaryota</taxon>
        <taxon>Sar</taxon>
        <taxon>Alveolata</taxon>
        <taxon>Dinophyceae</taxon>
        <taxon>Suessiales</taxon>
        <taxon>Symbiodiniaceae</taxon>
        <taxon>Symbiodinium</taxon>
    </lineage>
</organism>
<gene>
    <name evidence="2" type="primary">SCN11A</name>
    <name evidence="2" type="ORF">SNAT2548_LOCUS1509</name>
</gene>
<sequence>MDEEAGFGSIRGAARGVYVERPSKPGKVFKLRDVRTSKDWPRASKDMRYGSHDYPRHGSHDHPRYSGYDYPRYGSHEIPRTAPDGRRSRDPSPLPTPGTSPYRSTLDAPTDSRHTPSYG</sequence>
<dbReference type="EMBL" id="CAJNDS010000083">
    <property type="protein sequence ID" value="CAE6949060.1"/>
    <property type="molecule type" value="Genomic_DNA"/>
</dbReference>
<feature type="region of interest" description="Disordered" evidence="1">
    <location>
        <begin position="1"/>
        <end position="119"/>
    </location>
</feature>
<keyword evidence="3" id="KW-1185">Reference proteome</keyword>
<evidence type="ECO:0000256" key="1">
    <source>
        <dbReference type="SAM" id="MobiDB-lite"/>
    </source>
</evidence>